<dbReference type="Pfam" id="PF04059">
    <property type="entry name" value="RRM_2"/>
    <property type="match status" value="1"/>
</dbReference>
<protein>
    <recommendedName>
        <fullName evidence="4">RRM domain-containing protein</fullName>
    </recommendedName>
</protein>
<evidence type="ECO:0000259" key="4">
    <source>
        <dbReference type="PROSITE" id="PS50102"/>
    </source>
</evidence>
<keyword evidence="1 2" id="KW-0694">RNA-binding</keyword>
<dbReference type="InterPro" id="IPR007201">
    <property type="entry name" value="Mei2-like_Rrm_C"/>
</dbReference>
<dbReference type="STRING" id="1328760.A0A165FQQ2"/>
<feature type="region of interest" description="Disordered" evidence="3">
    <location>
        <begin position="1"/>
        <end position="35"/>
    </location>
</feature>
<feature type="region of interest" description="Disordered" evidence="3">
    <location>
        <begin position="404"/>
        <end position="463"/>
    </location>
</feature>
<evidence type="ECO:0000256" key="3">
    <source>
        <dbReference type="SAM" id="MobiDB-lite"/>
    </source>
</evidence>
<sequence>MDHHAHARFSSSPGSSNGNASHQATPETKLTSLSPEESRGLVNGVQKAMQQVGGPPPFSLSNVRTSTTMSYGGIQPAFHGSAVEMPSLFHLGSPAIIRDPFASGLTRPRVNEHQKLSPTASAFMPSNVKNVNLSSVDQKPRLENIGKAPPKASYLNTTSTTDMNATDDMHLKQYLDSVIAKSAAALDSGPAQQPIGTRRSSVSDSSVEEVAEFSTDDDITRAVVIENIPRKVSRKELGELFNVVLFPSLKALLFDELPTNGKVYLGFTDIRDSENAYERAHQLHPEWSTRYFATSKFADKVQPGAGARVSQYEGQVIITVHFPGASSEFNPVTIHKLVSDLLANYGDVRVLEKMGTSQDPPVSYRVEYCDTKAAGSAVVALDGFKIGGCSLVIVHHEPDIVRASPRRPEQTAPTVAGRQASDLRDAMEQMTISRRDPGEDCNPEYGRPAPYAHLSPTGRSTLSREDYMGPPFARYGPGFGNARRGPSLYPGPFGPQLHDEFHRNEQPMHGWDLYGPGAIGQERGQFRQPYYGPNPSTPRRNLHRNSGRHDMGHHNIVDIERIRHGLDVRTTIMLRNIPNKIDQAMLKEIVDETSFGKYDFMYLRIDFANNCNVGYAFINFEDPWFIIDFVKARAGQRWNRFNSDKVAEVSYATIQGKDCLVQKFRNSSVMLEHPSFRPKIFHTGTGPLAGTEDTFPGPDNPSKMRRSVENAEHVGLFAPRAGQHFRDEQRRRRSQYDRGTRLAELEEAYELGVADSFEDSLRHRKSFQEGYYGRRFARNAPTY</sequence>
<organism evidence="5 6">
    <name type="scientific">Xylona heveae (strain CBS 132557 / TC161)</name>
    <dbReference type="NCBI Taxonomy" id="1328760"/>
    <lineage>
        <taxon>Eukaryota</taxon>
        <taxon>Fungi</taxon>
        <taxon>Dikarya</taxon>
        <taxon>Ascomycota</taxon>
        <taxon>Pezizomycotina</taxon>
        <taxon>Xylonomycetes</taxon>
        <taxon>Xylonales</taxon>
        <taxon>Xylonaceae</taxon>
        <taxon>Xylona</taxon>
    </lineage>
</organism>
<dbReference type="InterPro" id="IPR035979">
    <property type="entry name" value="RBD_domain_sf"/>
</dbReference>
<dbReference type="InterPro" id="IPR034862">
    <property type="entry name" value="Fungal_Mei2-like_RRM3"/>
</dbReference>
<dbReference type="RefSeq" id="XP_018186818.1">
    <property type="nucleotide sequence ID" value="XM_018335300.1"/>
</dbReference>
<feature type="domain" description="RRM" evidence="4">
    <location>
        <begin position="570"/>
        <end position="654"/>
    </location>
</feature>
<dbReference type="OMA" id="DFKNCCN"/>
<dbReference type="Proteomes" id="UP000076632">
    <property type="component" value="Unassembled WGS sequence"/>
</dbReference>
<dbReference type="OrthoDB" id="417481at2759"/>
<evidence type="ECO:0000313" key="5">
    <source>
        <dbReference type="EMBL" id="KZF21263.1"/>
    </source>
</evidence>
<evidence type="ECO:0000313" key="6">
    <source>
        <dbReference type="Proteomes" id="UP000076632"/>
    </source>
</evidence>
<feature type="compositionally biased region" description="Low complexity" evidence="3">
    <location>
        <begin position="10"/>
        <end position="21"/>
    </location>
</feature>
<dbReference type="GO" id="GO:0003723">
    <property type="term" value="F:RNA binding"/>
    <property type="evidence" value="ECO:0007669"/>
    <property type="project" value="UniProtKB-UniRule"/>
</dbReference>
<evidence type="ECO:0000256" key="1">
    <source>
        <dbReference type="ARBA" id="ARBA00022884"/>
    </source>
</evidence>
<proteinExistence type="predicted"/>
<dbReference type="CDD" id="cd12532">
    <property type="entry name" value="RRM3_MEI2_fungi"/>
    <property type="match status" value="1"/>
</dbReference>
<feature type="compositionally biased region" description="Polar residues" evidence="3">
    <location>
        <begin position="22"/>
        <end position="35"/>
    </location>
</feature>
<dbReference type="PANTHER" id="PTHR23189">
    <property type="entry name" value="RNA RECOGNITION MOTIF-CONTAINING"/>
    <property type="match status" value="1"/>
</dbReference>
<dbReference type="EMBL" id="KV407461">
    <property type="protein sequence ID" value="KZF21263.1"/>
    <property type="molecule type" value="Genomic_DNA"/>
</dbReference>
<dbReference type="AlphaFoldDB" id="A0A165FQQ2"/>
<dbReference type="InterPro" id="IPR000504">
    <property type="entry name" value="RRM_dom"/>
</dbReference>
<reference evidence="5 6" key="1">
    <citation type="journal article" date="2016" name="Fungal Biol.">
        <title>The genome of Xylona heveae provides a window into fungal endophytism.</title>
        <authorList>
            <person name="Gazis R."/>
            <person name="Kuo A."/>
            <person name="Riley R."/>
            <person name="LaButti K."/>
            <person name="Lipzen A."/>
            <person name="Lin J."/>
            <person name="Amirebrahimi M."/>
            <person name="Hesse C.N."/>
            <person name="Spatafora J.W."/>
            <person name="Henrissat B."/>
            <person name="Hainaut M."/>
            <person name="Grigoriev I.V."/>
            <person name="Hibbett D.S."/>
        </authorList>
    </citation>
    <scope>NUCLEOTIDE SEQUENCE [LARGE SCALE GENOMIC DNA]</scope>
    <source>
        <strain evidence="5 6">TC161</strain>
    </source>
</reference>
<accession>A0A165FQQ2</accession>
<dbReference type="InParanoid" id="A0A165FQQ2"/>
<dbReference type="SUPFAM" id="SSF54928">
    <property type="entry name" value="RNA-binding domain, RBD"/>
    <property type="match status" value="1"/>
</dbReference>
<evidence type="ECO:0000256" key="2">
    <source>
        <dbReference type="PROSITE-ProRule" id="PRU00176"/>
    </source>
</evidence>
<dbReference type="GeneID" id="28900437"/>
<keyword evidence="6" id="KW-1185">Reference proteome</keyword>
<dbReference type="PROSITE" id="PS50102">
    <property type="entry name" value="RRM"/>
    <property type="match status" value="1"/>
</dbReference>
<feature type="compositionally biased region" description="Basic and acidic residues" evidence="3">
    <location>
        <begin position="421"/>
        <end position="438"/>
    </location>
</feature>
<name>A0A165FQQ2_XYLHT</name>
<gene>
    <name evidence="5" type="ORF">L228DRAFT_269651</name>
</gene>